<name>A0A4R6J693_9ACTN</name>
<keyword evidence="1" id="KW-1133">Transmembrane helix</keyword>
<dbReference type="Proteomes" id="UP000295388">
    <property type="component" value="Unassembled WGS sequence"/>
</dbReference>
<gene>
    <name evidence="2" type="ORF">EV643_14333</name>
</gene>
<comment type="caution">
    <text evidence="2">The sequence shown here is derived from an EMBL/GenBank/DDBJ whole genome shotgun (WGS) entry which is preliminary data.</text>
</comment>
<proteinExistence type="predicted"/>
<keyword evidence="1" id="KW-0472">Membrane</keyword>
<evidence type="ECO:0000313" key="2">
    <source>
        <dbReference type="EMBL" id="TDO29866.1"/>
    </source>
</evidence>
<feature type="transmembrane region" description="Helical" evidence="1">
    <location>
        <begin position="132"/>
        <end position="152"/>
    </location>
</feature>
<dbReference type="EMBL" id="SNWQ01000043">
    <property type="protein sequence ID" value="TDO29866.1"/>
    <property type="molecule type" value="Genomic_DNA"/>
</dbReference>
<feature type="transmembrane region" description="Helical" evidence="1">
    <location>
        <begin position="50"/>
        <end position="73"/>
    </location>
</feature>
<organism evidence="2 3">
    <name type="scientific">Kribbella caucasensis</name>
    <dbReference type="NCBI Taxonomy" id="2512215"/>
    <lineage>
        <taxon>Bacteria</taxon>
        <taxon>Bacillati</taxon>
        <taxon>Actinomycetota</taxon>
        <taxon>Actinomycetes</taxon>
        <taxon>Propionibacteriales</taxon>
        <taxon>Kribbellaceae</taxon>
        <taxon>Kribbella</taxon>
    </lineage>
</organism>
<sequence length="170" mass="17709">MKPMPTPPSRKLLLTVHVLATVGLFGADLTLLVLGVSGARGLDPQTVYPAAHLVGARLVAPLALIALGTGLVLGAASPLGLQRYWWVGIKLTITVVLTALVYLVLIPKLGAAADVAAGPAPDLPAESARRQLAIIPAVASAPLALNVTLAMYKPHRRWRSSERRPAATAN</sequence>
<protein>
    <submittedName>
        <fullName evidence="2">Uncharacterized protein</fullName>
    </submittedName>
</protein>
<reference evidence="2 3" key="1">
    <citation type="submission" date="2019-03" db="EMBL/GenBank/DDBJ databases">
        <title>Genomic Encyclopedia of Type Strains, Phase III (KMG-III): the genomes of soil and plant-associated and newly described type strains.</title>
        <authorList>
            <person name="Whitman W."/>
        </authorList>
    </citation>
    <scope>NUCLEOTIDE SEQUENCE [LARGE SCALE GENOMIC DNA]</scope>
    <source>
        <strain evidence="2 3">VKM Ac-2527</strain>
    </source>
</reference>
<evidence type="ECO:0000313" key="3">
    <source>
        <dbReference type="Proteomes" id="UP000295388"/>
    </source>
</evidence>
<feature type="transmembrane region" description="Helical" evidence="1">
    <location>
        <begin position="85"/>
        <end position="105"/>
    </location>
</feature>
<evidence type="ECO:0000256" key="1">
    <source>
        <dbReference type="SAM" id="Phobius"/>
    </source>
</evidence>
<keyword evidence="1" id="KW-0812">Transmembrane</keyword>
<accession>A0A4R6J693</accession>
<dbReference type="AlphaFoldDB" id="A0A4R6J693"/>
<keyword evidence="3" id="KW-1185">Reference proteome</keyword>